<dbReference type="AlphaFoldDB" id="A0A423JN97"/>
<dbReference type="Proteomes" id="UP000285349">
    <property type="component" value="Unassembled WGS sequence"/>
</dbReference>
<protein>
    <submittedName>
        <fullName evidence="1">Uncharacterized protein</fullName>
    </submittedName>
</protein>
<organism evidence="1 2">
    <name type="scientific">Pseudomonas frederiksbergensis</name>
    <dbReference type="NCBI Taxonomy" id="104087"/>
    <lineage>
        <taxon>Bacteria</taxon>
        <taxon>Pseudomonadati</taxon>
        <taxon>Pseudomonadota</taxon>
        <taxon>Gammaproteobacteria</taxon>
        <taxon>Pseudomonadales</taxon>
        <taxon>Pseudomonadaceae</taxon>
        <taxon>Pseudomonas</taxon>
    </lineage>
</organism>
<dbReference type="EMBL" id="MOBQ01000054">
    <property type="protein sequence ID" value="RON39152.1"/>
    <property type="molecule type" value="Genomic_DNA"/>
</dbReference>
<comment type="caution">
    <text evidence="1">The sequence shown here is derived from an EMBL/GenBank/DDBJ whole genome shotgun (WGS) entry which is preliminary data.</text>
</comment>
<sequence length="70" mass="8537">MYAEYPSWLCTKKMHMAQLFKTKSELQTSLEKLVKFCLPEWIIIIFWGFRSFGRFIDFQKDLLYGLIFFI</sequence>
<name>A0A423JN97_9PSED</name>
<gene>
    <name evidence="1" type="ORF">BK666_28315</name>
</gene>
<evidence type="ECO:0000313" key="2">
    <source>
        <dbReference type="Proteomes" id="UP000285349"/>
    </source>
</evidence>
<reference evidence="1 2" key="1">
    <citation type="submission" date="2016-10" db="EMBL/GenBank/DDBJ databases">
        <title>Comparative genome analysis of multiple Pseudomonas spp. focuses on biocontrol and plant growth promoting traits.</title>
        <authorList>
            <person name="Tao X.-Y."/>
            <person name="Taylor C.G."/>
        </authorList>
    </citation>
    <scope>NUCLEOTIDE SEQUENCE [LARGE SCALE GENOMIC DNA]</scope>
    <source>
        <strain evidence="1 2">37A10</strain>
    </source>
</reference>
<evidence type="ECO:0000313" key="1">
    <source>
        <dbReference type="EMBL" id="RON39152.1"/>
    </source>
</evidence>
<accession>A0A423JN97</accession>
<proteinExistence type="predicted"/>